<dbReference type="EMBL" id="NQMN01000001">
    <property type="protein sequence ID" value="PAF55134.1"/>
    <property type="molecule type" value="Genomic_DNA"/>
</dbReference>
<evidence type="ECO:0000313" key="1">
    <source>
        <dbReference type="EMBL" id="PAF55134.1"/>
    </source>
</evidence>
<dbReference type="Pfam" id="PF08761">
    <property type="entry name" value="dUTPase_2"/>
    <property type="match status" value="1"/>
</dbReference>
<name>A0ABX4H5F4_9BACT</name>
<dbReference type="Proteomes" id="UP000217033">
    <property type="component" value="Unassembled WGS sequence"/>
</dbReference>
<dbReference type="Gene3D" id="1.10.4010.10">
    <property type="entry name" value="Type II deoxyuridine triphosphatase"/>
    <property type="match status" value="1"/>
</dbReference>
<protein>
    <recommendedName>
        <fullName evidence="3">dUTPase</fullName>
    </recommendedName>
</protein>
<dbReference type="PIRSF" id="PIRSF030140">
    <property type="entry name" value="UCP030140"/>
    <property type="match status" value="1"/>
</dbReference>
<dbReference type="InterPro" id="IPR014871">
    <property type="entry name" value="dUTPase/dCTP_pyrophosphatase"/>
</dbReference>
<dbReference type="CDD" id="cd11527">
    <property type="entry name" value="NTP-PPase_dUTPase"/>
    <property type="match status" value="1"/>
</dbReference>
<gene>
    <name evidence="1" type="ORF">CJF60_00410</name>
</gene>
<comment type="caution">
    <text evidence="1">The sequence shown here is derived from an EMBL/GenBank/DDBJ whole genome shotgun (WGS) entry which is preliminary data.</text>
</comment>
<dbReference type="InterPro" id="IPR016947">
    <property type="entry name" value="UCP030140"/>
</dbReference>
<keyword evidence="2" id="KW-1185">Reference proteome</keyword>
<organism evidence="1 2">
    <name type="scientific">Mycoplasmopsis agassizii</name>
    <dbReference type="NCBI Taxonomy" id="33922"/>
    <lineage>
        <taxon>Bacteria</taxon>
        <taxon>Bacillati</taxon>
        <taxon>Mycoplasmatota</taxon>
        <taxon>Mycoplasmoidales</taxon>
        <taxon>Metamycoplasmataceae</taxon>
        <taxon>Mycoplasmopsis</taxon>
    </lineage>
</organism>
<proteinExistence type="predicted"/>
<evidence type="ECO:0008006" key="3">
    <source>
        <dbReference type="Google" id="ProtNLM"/>
    </source>
</evidence>
<accession>A0ABX4H5F4</accession>
<dbReference type="SUPFAM" id="SSF101386">
    <property type="entry name" value="all-alpha NTP pyrophosphatases"/>
    <property type="match status" value="1"/>
</dbReference>
<evidence type="ECO:0000313" key="2">
    <source>
        <dbReference type="Proteomes" id="UP000217033"/>
    </source>
</evidence>
<sequence length="170" mass="20120">MKNEKELIKMNVKKLLTEQDKLDKMILKNAGIASFHDVREKIGFALLVELGELANEVQTFKYWKKNQNIDRKKILEEYSDGIHFLNTYVFNFEAGEEFNPIIFSKDINKQFLEVYKNILIMIEKPDKEIIKLTYELYLGLASLLGISDQEIETEYFKKNLVNQNRVKQNY</sequence>
<reference evidence="1" key="1">
    <citation type="submission" date="2017-08" db="EMBL/GenBank/DDBJ databases">
        <authorList>
            <person name="Alvarez-Ponce D."/>
            <person name="Weitzman C.L."/>
            <person name="Tillett R.L."/>
            <person name="Sandmeier F.C."/>
            <person name="Tracy C.R."/>
        </authorList>
    </citation>
    <scope>NUCLEOTIDE SEQUENCE [LARGE SCALE GENOMIC DNA]</scope>
    <source>
        <strain evidence="1">PS6</strain>
    </source>
</reference>